<organism evidence="1 2">
    <name type="scientific">Pendulispora albinea</name>
    <dbReference type="NCBI Taxonomy" id="2741071"/>
    <lineage>
        <taxon>Bacteria</taxon>
        <taxon>Pseudomonadati</taxon>
        <taxon>Myxococcota</taxon>
        <taxon>Myxococcia</taxon>
        <taxon>Myxococcales</taxon>
        <taxon>Sorangiineae</taxon>
        <taxon>Pendulisporaceae</taxon>
        <taxon>Pendulispora</taxon>
    </lineage>
</organism>
<name>A0ABZ2LUH0_9BACT</name>
<gene>
    <name evidence="1" type="ORF">LZC94_37345</name>
</gene>
<protein>
    <recommendedName>
        <fullName evidence="3">NACHT domain-containing protein</fullName>
    </recommendedName>
</protein>
<accession>A0ABZ2LUH0</accession>
<evidence type="ECO:0000313" key="2">
    <source>
        <dbReference type="Proteomes" id="UP001370348"/>
    </source>
</evidence>
<dbReference type="InterPro" id="IPR027417">
    <property type="entry name" value="P-loop_NTPase"/>
</dbReference>
<dbReference type="Proteomes" id="UP001370348">
    <property type="component" value="Chromosome"/>
</dbReference>
<dbReference type="Gene3D" id="3.40.50.300">
    <property type="entry name" value="P-loop containing nucleotide triphosphate hydrolases"/>
    <property type="match status" value="1"/>
</dbReference>
<evidence type="ECO:0008006" key="3">
    <source>
        <dbReference type="Google" id="ProtNLM"/>
    </source>
</evidence>
<evidence type="ECO:0000313" key="1">
    <source>
        <dbReference type="EMBL" id="WXB13498.1"/>
    </source>
</evidence>
<keyword evidence="2" id="KW-1185">Reference proteome</keyword>
<sequence length="1204" mass="135211">MWIIATNIDPSGVPHTGAFDRAREAVRRKRKPLARRFDIWGGAKILDFLGQHEDIAHRYGHFLTPGHVITELYEQLKHTRASIKQVIEHLLVRGIEDHRNTRLDQAGSYEDRRPGIHRLYVDLPFHPRQKRQPESVGACLARTVAKSHRHDPQAPTHERWLEWLRHPSRAPVWLIKGGPGQGKSTTAQFLCQVQRAALVLADTSLVVAPDTRALAEEIRSEAMARGVWVTSPRIPIYVELKNFAQWFSERHTKEPKGILTYIAGTLALDIQQDVPVGMLREAIGIRGWLVVFDGLDEVPADIKDAVAREVIAFVREVQMSGDILTLCTSRPQGYAGEFDSMPGCASIELAPLGRETALECAKLVIQIGRSKSESENAYGILLDSMQSSAMQNLMTTPLQAHIIAIIVRNGHRPPERKWDLYQQFYEVMRNREANRNLPDKRLATLFRQDTALLKRVHDEMGFVLHARAETSRGAHSTLEKGVFEKLVEQIASERKEGDVRPLLDTVKIAATDRLVLINTPDKGTEVRFDIRQLQEFFAAEFLYDGVDPDELRERLATIASDPHWREVMHFLLSALVQKNRRTELSVAREVLQMLDDGGHDDAERTLSTRLARGALLVAKLLEDGVLESDKTVRNLFRERIKPLAGLEEIGQGSPILNIRAPASVRWLTDVMLEYLETMVPSETTGAGRVLWHYLQDDDPRIERVAAVWRRNPEQLARSLGGGLHMSELRAWQLSALLDFLANDSILNTADTSHVFDVCYLIRGALYTYSPLYQAFRSMIVARYTEDAAQAIDAVWTERPHMRAENEYDTLRTFEKRRTRLSDGELPELVATDSVTKLGGFFRVLRLAVIAAHSHAAEDTAALYRAIGPSWQWLNVLPDWLETHLPIPPMWPLGSPTMAASAICEMTPSEWQSASQDRTRPEVVSWRGRFSELGYQKLLESHPEVAFELWAARDHLPPEVTGRSTRRFEVQEMIETIVDGLRTKPSLVHSLTGRDLSIVLAHANPSLRSRLVTELAGARVSFGGIDDGSPVPFMLSLPEEAPLLVPAANAILSSYGWISIDARVFSSSTNGFIHECQKLVAAYVPSLDLVRQAAASRDDEVAGAALILSILHPSGEYRYLLESETLLQTLAHKGSDVPIAVGHCVSLMRWEDIPEIRRVISGLIAIAPDGWHDLIAAWRERGRAPVTSARAMDKWLGHAGLRLDE</sequence>
<dbReference type="EMBL" id="CP089984">
    <property type="protein sequence ID" value="WXB13498.1"/>
    <property type="molecule type" value="Genomic_DNA"/>
</dbReference>
<reference evidence="1 2" key="1">
    <citation type="submission" date="2021-12" db="EMBL/GenBank/DDBJ databases">
        <title>Discovery of the Pendulisporaceae a myxobacterial family with distinct sporulation behavior and unique specialized metabolism.</title>
        <authorList>
            <person name="Garcia R."/>
            <person name="Popoff A."/>
            <person name="Bader C.D."/>
            <person name="Loehr J."/>
            <person name="Walesch S."/>
            <person name="Walt C."/>
            <person name="Boldt J."/>
            <person name="Bunk B."/>
            <person name="Haeckl F.J.F.P.J."/>
            <person name="Gunesch A.P."/>
            <person name="Birkelbach J."/>
            <person name="Nuebel U."/>
            <person name="Pietschmann T."/>
            <person name="Bach T."/>
            <person name="Mueller R."/>
        </authorList>
    </citation>
    <scope>NUCLEOTIDE SEQUENCE [LARGE SCALE GENOMIC DNA]</scope>
    <source>
        <strain evidence="1 2">MSr11954</strain>
    </source>
</reference>
<proteinExistence type="predicted"/>
<dbReference type="SUPFAM" id="SSF52540">
    <property type="entry name" value="P-loop containing nucleoside triphosphate hydrolases"/>
    <property type="match status" value="1"/>
</dbReference>
<dbReference type="RefSeq" id="WP_394823108.1">
    <property type="nucleotide sequence ID" value="NZ_CP089984.1"/>
</dbReference>